<evidence type="ECO:0000256" key="1">
    <source>
        <dbReference type="ARBA" id="ARBA00004613"/>
    </source>
</evidence>
<evidence type="ECO:0000256" key="5">
    <source>
        <dbReference type="ARBA" id="ARBA00022729"/>
    </source>
</evidence>
<proteinExistence type="inferred from homology"/>
<dbReference type="STRING" id="8154.ENSACLP00000037827"/>
<reference evidence="10" key="3">
    <citation type="submission" date="2025-09" db="UniProtKB">
        <authorList>
            <consortium name="Ensembl"/>
        </authorList>
    </citation>
    <scope>IDENTIFICATION</scope>
</reference>
<evidence type="ECO:0000256" key="2">
    <source>
        <dbReference type="ARBA" id="ARBA00011033"/>
    </source>
</evidence>
<keyword evidence="3 8" id="KW-0202">Cytokine</keyword>
<dbReference type="GO" id="GO:0043330">
    <property type="term" value="P:response to exogenous dsRNA"/>
    <property type="evidence" value="ECO:0007669"/>
    <property type="project" value="TreeGrafter"/>
</dbReference>
<keyword evidence="7" id="KW-1015">Disulfide bond</keyword>
<dbReference type="GeneTree" id="ENSGT00510000050089"/>
<dbReference type="GO" id="GO:0005126">
    <property type="term" value="F:cytokine receptor binding"/>
    <property type="evidence" value="ECO:0007669"/>
    <property type="project" value="InterPro"/>
</dbReference>
<reference evidence="10" key="1">
    <citation type="submission" date="2018-05" db="EMBL/GenBank/DDBJ databases">
        <authorList>
            <person name="Datahose"/>
        </authorList>
    </citation>
    <scope>NUCLEOTIDE SEQUENCE</scope>
</reference>
<organism evidence="10 11">
    <name type="scientific">Astatotilapia calliptera</name>
    <name type="common">Eastern happy</name>
    <name type="synonym">Chromis callipterus</name>
    <dbReference type="NCBI Taxonomy" id="8154"/>
    <lineage>
        <taxon>Eukaryota</taxon>
        <taxon>Metazoa</taxon>
        <taxon>Chordata</taxon>
        <taxon>Craniata</taxon>
        <taxon>Vertebrata</taxon>
        <taxon>Euteleostomi</taxon>
        <taxon>Actinopterygii</taxon>
        <taxon>Neopterygii</taxon>
        <taxon>Teleostei</taxon>
        <taxon>Neoteleostei</taxon>
        <taxon>Acanthomorphata</taxon>
        <taxon>Ovalentaria</taxon>
        <taxon>Cichlomorphae</taxon>
        <taxon>Cichliformes</taxon>
        <taxon>Cichlidae</taxon>
        <taxon>African cichlids</taxon>
        <taxon>Pseudocrenilabrinae</taxon>
        <taxon>Haplochromini</taxon>
        <taxon>Astatotilapia</taxon>
    </lineage>
</organism>
<evidence type="ECO:0008006" key="12">
    <source>
        <dbReference type="Google" id="ProtNLM"/>
    </source>
</evidence>
<keyword evidence="11" id="KW-1185">Reference proteome</keyword>
<dbReference type="Bgee" id="ENSACLG00000025584">
    <property type="expression patterns" value="Expressed in testis and 1 other cell type or tissue"/>
</dbReference>
<evidence type="ECO:0000256" key="3">
    <source>
        <dbReference type="ARBA" id="ARBA00022514"/>
    </source>
</evidence>
<dbReference type="InterPro" id="IPR009079">
    <property type="entry name" value="4_helix_cytokine-like_core"/>
</dbReference>
<dbReference type="Ensembl" id="ENSACLT00000038746.2">
    <property type="protein sequence ID" value="ENSACLP00000037860.2"/>
    <property type="gene ID" value="ENSACLG00000028266.1"/>
</dbReference>
<dbReference type="OMA" id="IHNGHED"/>
<evidence type="ECO:0000256" key="8">
    <source>
        <dbReference type="RuleBase" id="RU000436"/>
    </source>
</evidence>
<comment type="similarity">
    <text evidence="2 8">Belongs to the alpha/beta interferon family.</text>
</comment>
<evidence type="ECO:0000313" key="11">
    <source>
        <dbReference type="Proteomes" id="UP000265100"/>
    </source>
</evidence>
<evidence type="ECO:0000313" key="10">
    <source>
        <dbReference type="Ensembl" id="ENSACLP00000037860.2"/>
    </source>
</evidence>
<dbReference type="PANTHER" id="PTHR11691">
    <property type="entry name" value="TYPE I INTERFERON"/>
    <property type="match status" value="1"/>
</dbReference>
<dbReference type="InterPro" id="IPR000471">
    <property type="entry name" value="Interferon_alpha/beta/delta"/>
</dbReference>
<evidence type="ECO:0000256" key="4">
    <source>
        <dbReference type="ARBA" id="ARBA00022525"/>
    </source>
</evidence>
<accession>A0A3P8R7A9</accession>
<reference evidence="10" key="2">
    <citation type="submission" date="2025-08" db="UniProtKB">
        <authorList>
            <consortium name="Ensembl"/>
        </authorList>
    </citation>
    <scope>IDENTIFICATION</scope>
</reference>
<dbReference type="GO" id="GO:0005125">
    <property type="term" value="F:cytokine activity"/>
    <property type="evidence" value="ECO:0007669"/>
    <property type="project" value="UniProtKB-KW"/>
</dbReference>
<dbReference type="SUPFAM" id="SSF47266">
    <property type="entry name" value="4-helical cytokines"/>
    <property type="match status" value="1"/>
</dbReference>
<dbReference type="GO" id="GO:0005615">
    <property type="term" value="C:extracellular space"/>
    <property type="evidence" value="ECO:0007669"/>
    <property type="project" value="UniProtKB-KW"/>
</dbReference>
<sequence length="195" mass="22387">MMNRILFACLFLTLSTESSSLSCRWMDHKFRQHNEETLNLLDTMVSHLMTKTFNVLQAKNASNTTEVEVTVAFPNHLYHQVSKSSAEDKLAFTVQILEEVAALFEEDHSSASWEDSTVRNLLNIVNKQAEELHSCIGSHSHKKKTTKLHMYFKRLSHHILKEMGHSAEAWEVIRKETKAHLMRAEQLASSLHTAQ</sequence>
<dbReference type="Gene3D" id="1.20.1250.10">
    <property type="match status" value="1"/>
</dbReference>
<dbReference type="Proteomes" id="UP000265100">
    <property type="component" value="Chromosome 8"/>
</dbReference>
<dbReference type="GO" id="GO:0051607">
    <property type="term" value="P:defense response to virus"/>
    <property type="evidence" value="ECO:0007669"/>
    <property type="project" value="UniProtKB-KW"/>
</dbReference>
<dbReference type="PANTHER" id="PTHR11691:SF73">
    <property type="entry name" value="INTERFERON BETA"/>
    <property type="match status" value="1"/>
</dbReference>
<evidence type="ECO:0000256" key="6">
    <source>
        <dbReference type="ARBA" id="ARBA00023118"/>
    </source>
</evidence>
<dbReference type="SMART" id="SM00076">
    <property type="entry name" value="IFabd"/>
    <property type="match status" value="1"/>
</dbReference>
<dbReference type="Pfam" id="PF00143">
    <property type="entry name" value="Interferon"/>
    <property type="match status" value="1"/>
</dbReference>
<evidence type="ECO:0000256" key="9">
    <source>
        <dbReference type="SAM" id="SignalP"/>
    </source>
</evidence>
<keyword evidence="4" id="KW-0964">Secreted</keyword>
<comment type="subcellular location">
    <subcellularLocation>
        <location evidence="1">Secreted</location>
    </subcellularLocation>
</comment>
<feature type="chain" id="PRO_5044292541" description="Interferon" evidence="9">
    <location>
        <begin position="21"/>
        <end position="195"/>
    </location>
</feature>
<feature type="signal peptide" evidence="9">
    <location>
        <begin position="1"/>
        <end position="20"/>
    </location>
</feature>
<keyword evidence="6 8" id="KW-0051">Antiviral defense</keyword>
<dbReference type="AlphaFoldDB" id="A0A3P8R7A9"/>
<name>A0A3P8R7A9_ASTCA</name>
<keyword evidence="5 9" id="KW-0732">Signal</keyword>
<evidence type="ECO:0000256" key="7">
    <source>
        <dbReference type="ARBA" id="ARBA00023157"/>
    </source>
</evidence>
<dbReference type="GO" id="GO:0006955">
    <property type="term" value="P:immune response"/>
    <property type="evidence" value="ECO:0007669"/>
    <property type="project" value="UniProtKB-ARBA"/>
</dbReference>
<protein>
    <recommendedName>
        <fullName evidence="12">Interferon</fullName>
    </recommendedName>
</protein>